<dbReference type="RefSeq" id="WP_011278584.1">
    <property type="nucleotide sequence ID" value="NZ_BHWZ01000004.1"/>
</dbReference>
<dbReference type="STRING" id="1435377.SUSAZ_08430"/>
<keyword evidence="1" id="KW-0812">Transmembrane</keyword>
<accession>A0A0U3FC96</accession>
<gene>
    <name evidence="2" type="ORF">ATY89_09250</name>
    <name evidence="3" type="ORF">ATZ20_00660</name>
</gene>
<protein>
    <submittedName>
        <fullName evidence="3">Uncharacterized protein</fullName>
    </submittedName>
</protein>
<organism evidence="3 4">
    <name type="scientific">Sulfolobus acidocaldarius</name>
    <dbReference type="NCBI Taxonomy" id="2285"/>
    <lineage>
        <taxon>Archaea</taxon>
        <taxon>Thermoproteota</taxon>
        <taxon>Thermoprotei</taxon>
        <taxon>Sulfolobales</taxon>
        <taxon>Sulfolobaceae</taxon>
        <taxon>Sulfolobus</taxon>
    </lineage>
</organism>
<dbReference type="PaxDb" id="1435377-SUSAZ_08430"/>
<dbReference type="GeneID" id="14552269"/>
<evidence type="ECO:0000313" key="2">
    <source>
        <dbReference type="EMBL" id="ALU30102.1"/>
    </source>
</evidence>
<keyword evidence="1" id="KW-1133">Transmembrane helix</keyword>
<dbReference type="OrthoDB" id="37213at2157"/>
<feature type="transmembrane region" description="Helical" evidence="1">
    <location>
        <begin position="43"/>
        <end position="63"/>
    </location>
</feature>
<dbReference type="AlphaFoldDB" id="A0A0U3FC96"/>
<dbReference type="OMA" id="YLIYPID"/>
<evidence type="ECO:0000256" key="1">
    <source>
        <dbReference type="SAM" id="Phobius"/>
    </source>
</evidence>
<dbReference type="Proteomes" id="UP000060043">
    <property type="component" value="Chromosome"/>
</dbReference>
<sequence length="117" mass="12688">MKTRSIIYIVVSIILAYIFELFVLYPFTAILVGIPLGLLSRKYSAISGFLVGFIASLSLYLLYPLGNVLQLADKVGGILGLNGVVVVLLYPLIYGIISLLTALIVNLIIKKPSTSNK</sequence>
<evidence type="ECO:0000313" key="3">
    <source>
        <dbReference type="EMBL" id="ALU30794.1"/>
    </source>
</evidence>
<dbReference type="Proteomes" id="UP000065473">
    <property type="component" value="Chromosome"/>
</dbReference>
<name>A0A0U3FC96_9CREN</name>
<reference evidence="4 5" key="1">
    <citation type="submission" date="2015-12" db="EMBL/GenBank/DDBJ databases">
        <title>A stable core within a dynamic pangenome in Sulfolobus acidocaldarius.</title>
        <authorList>
            <person name="Anderson R."/>
            <person name="Kouris A."/>
            <person name="Seward C."/>
            <person name="Campbell K."/>
            <person name="Whitaker R."/>
        </authorList>
    </citation>
    <scope>NUCLEOTIDE SEQUENCE [LARGE SCALE GENOMIC DNA]</scope>
    <source>
        <strain evidence="2 5">GG12-C01-09</strain>
        <strain evidence="3 4">NG05B_CO5_07</strain>
    </source>
</reference>
<feature type="transmembrane region" description="Helical" evidence="1">
    <location>
        <begin position="6"/>
        <end position="31"/>
    </location>
</feature>
<dbReference type="EMBL" id="CP013695">
    <property type="protein sequence ID" value="ALU30794.1"/>
    <property type="molecule type" value="Genomic_DNA"/>
</dbReference>
<dbReference type="EMBL" id="CP013694">
    <property type="protein sequence ID" value="ALU30102.1"/>
    <property type="molecule type" value="Genomic_DNA"/>
</dbReference>
<proteinExistence type="predicted"/>
<evidence type="ECO:0000313" key="5">
    <source>
        <dbReference type="Proteomes" id="UP000065473"/>
    </source>
</evidence>
<keyword evidence="1" id="KW-0472">Membrane</keyword>
<feature type="transmembrane region" description="Helical" evidence="1">
    <location>
        <begin position="83"/>
        <end position="109"/>
    </location>
</feature>
<evidence type="ECO:0000313" key="4">
    <source>
        <dbReference type="Proteomes" id="UP000060043"/>
    </source>
</evidence>